<evidence type="ECO:0000313" key="2">
    <source>
        <dbReference type="EMBL" id="KLO18456.1"/>
    </source>
</evidence>
<organism evidence="2 3">
    <name type="scientific">Schizopora paradoxa</name>
    <dbReference type="NCBI Taxonomy" id="27342"/>
    <lineage>
        <taxon>Eukaryota</taxon>
        <taxon>Fungi</taxon>
        <taxon>Dikarya</taxon>
        <taxon>Basidiomycota</taxon>
        <taxon>Agaricomycotina</taxon>
        <taxon>Agaricomycetes</taxon>
        <taxon>Hymenochaetales</taxon>
        <taxon>Schizoporaceae</taxon>
        <taxon>Schizopora</taxon>
    </lineage>
</organism>
<evidence type="ECO:0000313" key="3">
    <source>
        <dbReference type="Proteomes" id="UP000053477"/>
    </source>
</evidence>
<accession>A0A0H2SN10</accession>
<dbReference type="InParanoid" id="A0A0H2SN10"/>
<dbReference type="Proteomes" id="UP000053477">
    <property type="component" value="Unassembled WGS sequence"/>
</dbReference>
<evidence type="ECO:0000256" key="1">
    <source>
        <dbReference type="SAM" id="MobiDB-lite"/>
    </source>
</evidence>
<keyword evidence="3" id="KW-1185">Reference proteome</keyword>
<dbReference type="EMBL" id="KQ085894">
    <property type="protein sequence ID" value="KLO18456.1"/>
    <property type="molecule type" value="Genomic_DNA"/>
</dbReference>
<feature type="compositionally biased region" description="Low complexity" evidence="1">
    <location>
        <begin position="66"/>
        <end position="83"/>
    </location>
</feature>
<feature type="region of interest" description="Disordered" evidence="1">
    <location>
        <begin position="56"/>
        <end position="94"/>
    </location>
</feature>
<name>A0A0H2SN10_9AGAM</name>
<gene>
    <name evidence="2" type="ORF">SCHPADRAFT_118509</name>
</gene>
<proteinExistence type="predicted"/>
<protein>
    <submittedName>
        <fullName evidence="2">Uncharacterized protein</fullName>
    </submittedName>
</protein>
<reference evidence="2 3" key="1">
    <citation type="submission" date="2015-04" db="EMBL/GenBank/DDBJ databases">
        <title>Complete genome sequence of Schizopora paradoxa KUC8140, a cosmopolitan wood degrader in East Asia.</title>
        <authorList>
            <consortium name="DOE Joint Genome Institute"/>
            <person name="Min B."/>
            <person name="Park H."/>
            <person name="Jang Y."/>
            <person name="Kim J.-J."/>
            <person name="Kim K.H."/>
            <person name="Pangilinan J."/>
            <person name="Lipzen A."/>
            <person name="Riley R."/>
            <person name="Grigoriev I.V."/>
            <person name="Spatafora J.W."/>
            <person name="Choi I.-G."/>
        </authorList>
    </citation>
    <scope>NUCLEOTIDE SEQUENCE [LARGE SCALE GENOMIC DNA]</scope>
    <source>
        <strain evidence="2 3">KUC8140</strain>
    </source>
</reference>
<dbReference type="AlphaFoldDB" id="A0A0H2SN10"/>
<sequence>MRRTRRRLGVVLGVGVDAWSCSDFARRRWARASQRLNSVKRCTGTTKEATAMAIGVGGGQTESSRRNAQIRIPRINRQPNRIRPSLRSNDNSGR</sequence>